<gene>
    <name evidence="3" type="ORF">SISNIDRAFT_490727</name>
</gene>
<dbReference type="Pfam" id="PF12350">
    <property type="entry name" value="CTK3_C"/>
    <property type="match status" value="1"/>
</dbReference>
<organism evidence="3 4">
    <name type="scientific">Sistotremastrum niveocremeum HHB9708</name>
    <dbReference type="NCBI Taxonomy" id="1314777"/>
    <lineage>
        <taxon>Eukaryota</taxon>
        <taxon>Fungi</taxon>
        <taxon>Dikarya</taxon>
        <taxon>Basidiomycota</taxon>
        <taxon>Agaricomycotina</taxon>
        <taxon>Agaricomycetes</taxon>
        <taxon>Sistotremastrales</taxon>
        <taxon>Sistotremastraceae</taxon>
        <taxon>Sertulicium</taxon>
        <taxon>Sertulicium niveocremeum</taxon>
    </lineage>
</organism>
<dbReference type="Proteomes" id="UP000076722">
    <property type="component" value="Unassembled WGS sequence"/>
</dbReference>
<protein>
    <recommendedName>
        <fullName evidence="2">CID domain-containing protein</fullName>
    </recommendedName>
</protein>
<dbReference type="OrthoDB" id="21266at2759"/>
<dbReference type="InterPro" id="IPR024638">
    <property type="entry name" value="Ctk3_N"/>
</dbReference>
<dbReference type="Gene3D" id="1.25.40.90">
    <property type="match status" value="1"/>
</dbReference>
<feature type="region of interest" description="Disordered" evidence="1">
    <location>
        <begin position="302"/>
        <end position="330"/>
    </location>
</feature>
<evidence type="ECO:0000259" key="2">
    <source>
        <dbReference type="PROSITE" id="PS51391"/>
    </source>
</evidence>
<sequence length="415" mass="46169">MMDGFEVRMQFVSHLRHLNASQQSIRGTVGYALKYFSRHGEDLWDCLLEECQNGTLNSRINILYLLDTLCETCLSTFSDYPSSSSSSSKKPYYLEFVGRDLPKIVNYVVPAGRQGLPNLMSTTQILENWRTKRILDATLIDSVIDDLSRQKASVYEGEQEPSDDPSAVLPQAEVLKRMDQDRERHKRLRERRWVQPIPRSSAQPQIPTLASFLPLPEDSSDPTSAPSTSASTSASTSTKPLNNSTSSNISGVALEDVEFENAWETTSDWNEDDEEDVQEETRLCFPDDAFLNHKVAKWKAVRPTTPSWGPDPTSTPWVRPAVGPRPKSPTWDEFVANGYVLDEEYRRSLDGFGLTIGPDAIKGNGNTGGPMLNMGGRGDGNKKGNNNTAGRTGRADNGWKSIGSRPKQMGNGYPR</sequence>
<accession>A0A164NJ74</accession>
<dbReference type="InterPro" id="IPR024637">
    <property type="entry name" value="Ctk3_C"/>
</dbReference>
<dbReference type="AlphaFoldDB" id="A0A164NJ74"/>
<feature type="region of interest" description="Disordered" evidence="1">
    <location>
        <begin position="175"/>
        <end position="255"/>
    </location>
</feature>
<keyword evidence="4" id="KW-1185">Reference proteome</keyword>
<dbReference type="GO" id="GO:0045943">
    <property type="term" value="P:positive regulation of transcription by RNA polymerase I"/>
    <property type="evidence" value="ECO:0007669"/>
    <property type="project" value="TreeGrafter"/>
</dbReference>
<feature type="region of interest" description="Disordered" evidence="1">
    <location>
        <begin position="359"/>
        <end position="415"/>
    </location>
</feature>
<dbReference type="GO" id="GO:0070692">
    <property type="term" value="C:CTDK-1 complex"/>
    <property type="evidence" value="ECO:0007669"/>
    <property type="project" value="InterPro"/>
</dbReference>
<dbReference type="EMBL" id="KV419444">
    <property type="protein sequence ID" value="KZS87758.1"/>
    <property type="molecule type" value="Genomic_DNA"/>
</dbReference>
<feature type="compositionally biased region" description="Low complexity" evidence="1">
    <location>
        <begin position="221"/>
        <end position="238"/>
    </location>
</feature>
<feature type="compositionally biased region" description="Polar residues" evidence="1">
    <location>
        <begin position="304"/>
        <end position="316"/>
    </location>
</feature>
<dbReference type="InterPro" id="IPR042326">
    <property type="entry name" value="Ctk3"/>
</dbReference>
<dbReference type="Pfam" id="PF12243">
    <property type="entry name" value="CTK3"/>
    <property type="match status" value="1"/>
</dbReference>
<feature type="compositionally biased region" description="Polar residues" evidence="1">
    <location>
        <begin position="198"/>
        <end position="208"/>
    </location>
</feature>
<name>A0A164NJ74_9AGAM</name>
<dbReference type="STRING" id="1314777.A0A164NJ74"/>
<dbReference type="InterPro" id="IPR006569">
    <property type="entry name" value="CID_dom"/>
</dbReference>
<dbReference type="PANTHER" id="PTHR28291">
    <property type="entry name" value="CTD KINASE SUBUNIT GAMMA"/>
    <property type="match status" value="1"/>
</dbReference>
<proteinExistence type="predicted"/>
<reference evidence="3 4" key="1">
    <citation type="journal article" date="2016" name="Mol. Biol. Evol.">
        <title>Comparative Genomics of Early-Diverging Mushroom-Forming Fungi Provides Insights into the Origins of Lignocellulose Decay Capabilities.</title>
        <authorList>
            <person name="Nagy L.G."/>
            <person name="Riley R."/>
            <person name="Tritt A."/>
            <person name="Adam C."/>
            <person name="Daum C."/>
            <person name="Floudas D."/>
            <person name="Sun H."/>
            <person name="Yadav J.S."/>
            <person name="Pangilinan J."/>
            <person name="Larsson K.H."/>
            <person name="Matsuura K."/>
            <person name="Barry K."/>
            <person name="Labutti K."/>
            <person name="Kuo R."/>
            <person name="Ohm R.A."/>
            <person name="Bhattacharya S.S."/>
            <person name="Shirouzu T."/>
            <person name="Yoshinaga Y."/>
            <person name="Martin F.M."/>
            <person name="Grigoriev I.V."/>
            <person name="Hibbett D.S."/>
        </authorList>
    </citation>
    <scope>NUCLEOTIDE SEQUENCE [LARGE SCALE GENOMIC DNA]</scope>
    <source>
        <strain evidence="3 4">HHB9708</strain>
    </source>
</reference>
<feature type="compositionally biased region" description="Low complexity" evidence="1">
    <location>
        <begin position="383"/>
        <end position="392"/>
    </location>
</feature>
<dbReference type="GO" id="GO:0032786">
    <property type="term" value="P:positive regulation of DNA-templated transcription, elongation"/>
    <property type="evidence" value="ECO:0007669"/>
    <property type="project" value="InterPro"/>
</dbReference>
<dbReference type="PROSITE" id="PS51391">
    <property type="entry name" value="CID"/>
    <property type="match status" value="1"/>
</dbReference>
<evidence type="ECO:0000313" key="3">
    <source>
        <dbReference type="EMBL" id="KZS87758.1"/>
    </source>
</evidence>
<evidence type="ECO:0000256" key="1">
    <source>
        <dbReference type="SAM" id="MobiDB-lite"/>
    </source>
</evidence>
<feature type="domain" description="CID" evidence="2">
    <location>
        <begin position="3"/>
        <end position="151"/>
    </location>
</feature>
<evidence type="ECO:0000313" key="4">
    <source>
        <dbReference type="Proteomes" id="UP000076722"/>
    </source>
</evidence>
<dbReference type="InterPro" id="IPR008942">
    <property type="entry name" value="ENTH_VHS"/>
</dbReference>
<dbReference type="PANTHER" id="PTHR28291:SF1">
    <property type="entry name" value="CTD KINASE SUBUNIT GAMMA"/>
    <property type="match status" value="1"/>
</dbReference>
<feature type="compositionally biased region" description="Polar residues" evidence="1">
    <location>
        <begin position="239"/>
        <end position="250"/>
    </location>
</feature>